<proteinExistence type="predicted"/>
<sequence>MNAERAMRRQHAQALLDGLHSERCVGVPADLLEHARCSALGRRHLARAALRAAPAVFAPDHERWQAWSEAEDWLHWPHATLETFTRELGAIAFGPALRVAVERSEVLFLREAFGLDAWRRAQAADPWRGAAPEAVRHMGRAVMQRCERDAQALRDAVFERGKIEFLGHAGRNDARLAERLALAYASAPALPCIKECWLPAGTVAGLLVSSRASDETDVAEAQPE</sequence>
<dbReference type="RefSeq" id="WP_379984867.1">
    <property type="nucleotide sequence ID" value="NZ_JADIKD010000006.1"/>
</dbReference>
<keyword evidence="2" id="KW-1185">Reference proteome</keyword>
<protein>
    <submittedName>
        <fullName evidence="1">Uncharacterized protein</fullName>
    </submittedName>
</protein>
<name>A0ABW8JZY2_9GAMM</name>
<dbReference type="EMBL" id="JADIKD010000006">
    <property type="protein sequence ID" value="MFK2916213.1"/>
    <property type="molecule type" value="Genomic_DNA"/>
</dbReference>
<dbReference type="Proteomes" id="UP001620408">
    <property type="component" value="Unassembled WGS sequence"/>
</dbReference>
<reference evidence="1 2" key="1">
    <citation type="submission" date="2020-10" db="EMBL/GenBank/DDBJ databases">
        <title>Phylogeny of dyella-like bacteria.</title>
        <authorList>
            <person name="Fu J."/>
        </authorList>
    </citation>
    <scope>NUCLEOTIDE SEQUENCE [LARGE SCALE GENOMIC DNA]</scope>
    <source>
        <strain evidence="1 2">BB4</strain>
    </source>
</reference>
<evidence type="ECO:0000313" key="2">
    <source>
        <dbReference type="Proteomes" id="UP001620408"/>
    </source>
</evidence>
<gene>
    <name evidence="1" type="ORF">ISS97_02965</name>
</gene>
<accession>A0ABW8JZY2</accession>
<comment type="caution">
    <text evidence="1">The sequence shown here is derived from an EMBL/GenBank/DDBJ whole genome shotgun (WGS) entry which is preliminary data.</text>
</comment>
<evidence type="ECO:0000313" key="1">
    <source>
        <dbReference type="EMBL" id="MFK2916213.1"/>
    </source>
</evidence>
<organism evidence="1 2">
    <name type="scientific">Dyella koreensis</name>
    <dbReference type="NCBI Taxonomy" id="311235"/>
    <lineage>
        <taxon>Bacteria</taxon>
        <taxon>Pseudomonadati</taxon>
        <taxon>Pseudomonadota</taxon>
        <taxon>Gammaproteobacteria</taxon>
        <taxon>Lysobacterales</taxon>
        <taxon>Rhodanobacteraceae</taxon>
        <taxon>Dyella</taxon>
    </lineage>
</organism>